<keyword evidence="4" id="KW-1185">Reference proteome</keyword>
<dbReference type="EMBL" id="AP028912">
    <property type="protein sequence ID" value="BES94024.1"/>
    <property type="molecule type" value="Genomic_DNA"/>
</dbReference>
<evidence type="ECO:0000313" key="4">
    <source>
        <dbReference type="Proteomes" id="UP001307889"/>
    </source>
</evidence>
<gene>
    <name evidence="3" type="ORF">NTJ_06833</name>
</gene>
<dbReference type="InterPro" id="IPR055469">
    <property type="entry name" value="DUF7041"/>
</dbReference>
<feature type="compositionally biased region" description="Low complexity" evidence="1">
    <location>
        <begin position="221"/>
        <end position="233"/>
    </location>
</feature>
<sequence>MNPPVVPDNSEEIAKISAKIPPFWKQNVTLWFVQVEANFRTARVTRDQTMFDIVIGNLDGDVLTTISDLVTNPPATGKYEALKKRLVDRFALSQRQKIRQLLSKMELGDERPSDLLRRMRELAGTSISDEILRDLFLERLPEESQKILATLDIELDKLAATADKICECTPSINAIAKNRNKGSHSEGEDPDLRTMIQQLAAVVTSLATQVSSITRRDRRTSSNSRSRNPSRSASRQRDSSGTRSDLCWYHRVFGDQAHSCRAPCSRNKNHSEN</sequence>
<dbReference type="PANTHER" id="PTHR33327">
    <property type="entry name" value="ENDONUCLEASE"/>
    <property type="match status" value="1"/>
</dbReference>
<dbReference type="Proteomes" id="UP001307889">
    <property type="component" value="Chromosome 4"/>
</dbReference>
<evidence type="ECO:0000259" key="2">
    <source>
        <dbReference type="Pfam" id="PF23055"/>
    </source>
</evidence>
<name>A0ABN7ARE0_9HEMI</name>
<reference evidence="3 4" key="1">
    <citation type="submission" date="2023-09" db="EMBL/GenBank/DDBJ databases">
        <title>Nesidiocoris tenuis whole genome shotgun sequence.</title>
        <authorList>
            <person name="Shibata T."/>
            <person name="Shimoda M."/>
            <person name="Kobayashi T."/>
            <person name="Uehara T."/>
        </authorList>
    </citation>
    <scope>NUCLEOTIDE SEQUENCE [LARGE SCALE GENOMIC DNA]</scope>
    <source>
        <strain evidence="3 4">Japan</strain>
    </source>
</reference>
<feature type="domain" description="DUF7041" evidence="2">
    <location>
        <begin position="20"/>
        <end position="102"/>
    </location>
</feature>
<organism evidence="3 4">
    <name type="scientific">Nesidiocoris tenuis</name>
    <dbReference type="NCBI Taxonomy" id="355587"/>
    <lineage>
        <taxon>Eukaryota</taxon>
        <taxon>Metazoa</taxon>
        <taxon>Ecdysozoa</taxon>
        <taxon>Arthropoda</taxon>
        <taxon>Hexapoda</taxon>
        <taxon>Insecta</taxon>
        <taxon>Pterygota</taxon>
        <taxon>Neoptera</taxon>
        <taxon>Paraneoptera</taxon>
        <taxon>Hemiptera</taxon>
        <taxon>Heteroptera</taxon>
        <taxon>Panheteroptera</taxon>
        <taxon>Cimicomorpha</taxon>
        <taxon>Miridae</taxon>
        <taxon>Dicyphina</taxon>
        <taxon>Nesidiocoris</taxon>
    </lineage>
</organism>
<dbReference type="Pfam" id="PF23055">
    <property type="entry name" value="DUF7041"/>
    <property type="match status" value="1"/>
</dbReference>
<dbReference type="PANTHER" id="PTHR33327:SF3">
    <property type="entry name" value="RNA-DIRECTED DNA POLYMERASE"/>
    <property type="match status" value="1"/>
</dbReference>
<evidence type="ECO:0000313" key="3">
    <source>
        <dbReference type="EMBL" id="BES94024.1"/>
    </source>
</evidence>
<feature type="region of interest" description="Disordered" evidence="1">
    <location>
        <begin position="210"/>
        <end position="241"/>
    </location>
</feature>
<evidence type="ECO:0000256" key="1">
    <source>
        <dbReference type="SAM" id="MobiDB-lite"/>
    </source>
</evidence>
<accession>A0ABN7ARE0</accession>
<protein>
    <recommendedName>
        <fullName evidence="2">DUF7041 domain-containing protein</fullName>
    </recommendedName>
</protein>
<proteinExistence type="predicted"/>